<feature type="compositionally biased region" description="Polar residues" evidence="2">
    <location>
        <begin position="373"/>
        <end position="386"/>
    </location>
</feature>
<feature type="region of interest" description="Disordered" evidence="2">
    <location>
        <begin position="372"/>
        <end position="414"/>
    </location>
</feature>
<evidence type="ECO:0008006" key="5">
    <source>
        <dbReference type="Google" id="ProtNLM"/>
    </source>
</evidence>
<keyword evidence="4" id="KW-1185">Reference proteome</keyword>
<evidence type="ECO:0000256" key="1">
    <source>
        <dbReference type="SAM" id="Coils"/>
    </source>
</evidence>
<gene>
    <name evidence="3" type="ORF">J42TS3_03980</name>
</gene>
<organism evidence="3 4">
    <name type="scientific">Paenibacillus vini</name>
    <dbReference type="NCBI Taxonomy" id="1476024"/>
    <lineage>
        <taxon>Bacteria</taxon>
        <taxon>Bacillati</taxon>
        <taxon>Bacillota</taxon>
        <taxon>Bacilli</taxon>
        <taxon>Bacillales</taxon>
        <taxon>Paenibacillaceae</taxon>
        <taxon>Paenibacillus</taxon>
    </lineage>
</organism>
<evidence type="ECO:0000313" key="4">
    <source>
        <dbReference type="Proteomes" id="UP000679992"/>
    </source>
</evidence>
<evidence type="ECO:0000256" key="2">
    <source>
        <dbReference type="SAM" id="MobiDB-lite"/>
    </source>
</evidence>
<comment type="caution">
    <text evidence="3">The sequence shown here is derived from an EMBL/GenBank/DDBJ whole genome shotgun (WGS) entry which is preliminary data.</text>
</comment>
<proteinExistence type="predicted"/>
<reference evidence="3 4" key="1">
    <citation type="submission" date="2021-03" db="EMBL/GenBank/DDBJ databases">
        <title>Antimicrobial resistance genes in bacteria isolated from Japanese honey, and their potential for conferring macrolide and lincosamide resistance in the American foulbrood pathogen Paenibacillus larvae.</title>
        <authorList>
            <person name="Okamoto M."/>
            <person name="Kumagai M."/>
            <person name="Kanamori H."/>
            <person name="Takamatsu D."/>
        </authorList>
    </citation>
    <scope>NUCLEOTIDE SEQUENCE [LARGE SCALE GENOMIC DNA]</scope>
    <source>
        <strain evidence="3 4">J42TS3</strain>
    </source>
</reference>
<name>A0ABQ4M5S8_9BACL</name>
<sequence length="538" mass="59589">MLNQKVDPDQIKGLANHMERLRMGIGESTANVYRDISQLIRDTRSAYSESSVQAAVNEVDRVLQEIRKLSQSIDDRLGSKAKTLRRVAQDYVRVEKEAEQKIQSAMKTVQLRAGNSVELNKRVQKVVKVKTVESLDDVKPNDANLKMLLRQFLDEFGYEVMPGEVSVDITMDEHVLDFWEFALAKGYDPVTYDYLEYWERSEAYRRLEEKINELRSAQESYKESMLDGYEVLAFGKGFYIGLDNSINNIADKFAEIVSHPVASGEALLQGIKQVYINLNEEAGKFSKDPLSYIRKAAVNKWASLKDVYVELQELKPSQRWERIGGMVGENIIAAATSAVGGGIVGAGLKKVFIIIESKIDINIPIKDIDKITGNETKPPSELQSPDVTKPPKAVEAPQTPEVNKSIEGTGNVTTGLGTVQSRINIANGRTRFTPLRDTGEPVSAGFDHILEGHFNRPLANSRSIFSIAPDKLKEILQSSDVVKSTVTDIGGGQFTRTVNVGEVVGNSALKYGGGETTWIKIFTDKAGNLITTYPVPAP</sequence>
<feature type="coiled-coil region" evidence="1">
    <location>
        <begin position="200"/>
        <end position="227"/>
    </location>
</feature>
<accession>A0ABQ4M5S8</accession>
<dbReference type="Proteomes" id="UP000679992">
    <property type="component" value="Unassembled WGS sequence"/>
</dbReference>
<keyword evidence="1" id="KW-0175">Coiled coil</keyword>
<evidence type="ECO:0000313" key="3">
    <source>
        <dbReference type="EMBL" id="GIP51363.1"/>
    </source>
</evidence>
<dbReference type="EMBL" id="BOSL01000001">
    <property type="protein sequence ID" value="GIP51363.1"/>
    <property type="molecule type" value="Genomic_DNA"/>
</dbReference>
<protein>
    <recommendedName>
        <fullName evidence="5">LXG domain-containing protein</fullName>
    </recommendedName>
</protein>